<comment type="caution">
    <text evidence="4">The sequence shown here is derived from an EMBL/GenBank/DDBJ whole genome shotgun (WGS) entry which is preliminary data.</text>
</comment>
<evidence type="ECO:0000259" key="2">
    <source>
        <dbReference type="Pfam" id="PF26138"/>
    </source>
</evidence>
<evidence type="ECO:0000313" key="3">
    <source>
        <dbReference type="EMBL" id="CAI0420309.1"/>
    </source>
</evidence>
<proteinExistence type="predicted"/>
<dbReference type="Pfam" id="PF12776">
    <property type="entry name" value="Myb_DNA-bind_3"/>
    <property type="match status" value="1"/>
</dbReference>
<protein>
    <recommendedName>
        <fullName evidence="6">Myb/SANT-like domain-containing protein</fullName>
    </recommendedName>
</protein>
<sequence>MNRTLFRRFCEVLTMQGGLKKTRNVDVDEMVYVFLRTISHNEKNRTLQVNLRRSGETIHRSIHRVLKAVIRLNNQFMKKPVPIPENETNSRWKHFKVKSEAVKTEYNFWNAAHDTPFVECLLDLTERGLITNGNCKNGVFREIQRMMEKKVPDCGLKSKPTIQNRYKKLKHWYHSTVLMRNQSGFGWDVQKECVSADNAVWDVFLEVCYFSYFDLYTKQKGLVELQW</sequence>
<feature type="domain" description="DUF8040" evidence="2">
    <location>
        <begin position="1"/>
        <end position="70"/>
    </location>
</feature>
<dbReference type="AlphaFoldDB" id="A0AAV0KI05"/>
<dbReference type="EMBL" id="CAMGYJ010000005">
    <property type="protein sequence ID" value="CAI0420309.1"/>
    <property type="molecule type" value="Genomic_DNA"/>
</dbReference>
<reference evidence="4" key="1">
    <citation type="submission" date="2022-08" db="EMBL/GenBank/DDBJ databases">
        <authorList>
            <person name="Gutierrez-Valencia J."/>
        </authorList>
    </citation>
    <scope>NUCLEOTIDE SEQUENCE</scope>
</reference>
<dbReference type="Proteomes" id="UP001154282">
    <property type="component" value="Unassembled WGS sequence"/>
</dbReference>
<dbReference type="PANTHER" id="PTHR46250:SF15">
    <property type="entry name" value="OS01G0523800 PROTEIN"/>
    <property type="match status" value="1"/>
</dbReference>
<dbReference type="InterPro" id="IPR058353">
    <property type="entry name" value="DUF8040"/>
</dbReference>
<gene>
    <name evidence="3" type="ORF">LITE_LOCUS18339</name>
    <name evidence="4" type="ORF">LITE_LOCUS18396</name>
</gene>
<feature type="domain" description="Myb/SANT-like" evidence="1">
    <location>
        <begin position="109"/>
        <end position="202"/>
    </location>
</feature>
<evidence type="ECO:0008006" key="6">
    <source>
        <dbReference type="Google" id="ProtNLM"/>
    </source>
</evidence>
<name>A0AAV0KI05_9ROSI</name>
<dbReference type="Pfam" id="PF26138">
    <property type="entry name" value="DUF8040"/>
    <property type="match status" value="1"/>
</dbReference>
<dbReference type="EMBL" id="CAMGYJ010000005">
    <property type="protein sequence ID" value="CAI0420491.1"/>
    <property type="molecule type" value="Genomic_DNA"/>
</dbReference>
<evidence type="ECO:0000313" key="4">
    <source>
        <dbReference type="EMBL" id="CAI0420491.1"/>
    </source>
</evidence>
<dbReference type="InterPro" id="IPR024752">
    <property type="entry name" value="Myb/SANT-like_dom"/>
</dbReference>
<dbReference type="PANTHER" id="PTHR46250">
    <property type="entry name" value="MYB/SANT-LIKE DNA-BINDING DOMAIN PROTEIN-RELATED"/>
    <property type="match status" value="1"/>
</dbReference>
<organism evidence="4 5">
    <name type="scientific">Linum tenue</name>
    <dbReference type="NCBI Taxonomy" id="586396"/>
    <lineage>
        <taxon>Eukaryota</taxon>
        <taxon>Viridiplantae</taxon>
        <taxon>Streptophyta</taxon>
        <taxon>Embryophyta</taxon>
        <taxon>Tracheophyta</taxon>
        <taxon>Spermatophyta</taxon>
        <taxon>Magnoliopsida</taxon>
        <taxon>eudicotyledons</taxon>
        <taxon>Gunneridae</taxon>
        <taxon>Pentapetalae</taxon>
        <taxon>rosids</taxon>
        <taxon>fabids</taxon>
        <taxon>Malpighiales</taxon>
        <taxon>Linaceae</taxon>
        <taxon>Linum</taxon>
    </lineage>
</organism>
<evidence type="ECO:0000313" key="5">
    <source>
        <dbReference type="Proteomes" id="UP001154282"/>
    </source>
</evidence>
<keyword evidence="5" id="KW-1185">Reference proteome</keyword>
<evidence type="ECO:0000259" key="1">
    <source>
        <dbReference type="Pfam" id="PF12776"/>
    </source>
</evidence>
<accession>A0AAV0KI05</accession>